<reference evidence="1 2" key="1">
    <citation type="submission" date="2014-11" db="EMBL/GenBank/DDBJ databases">
        <title>Symbiosis island explosion on the genome of extra-slow-growing strains of soybean bradyrhizobia with massive insertion sequences.</title>
        <authorList>
            <person name="Iida T."/>
            <person name="Minamisawa K."/>
        </authorList>
    </citation>
    <scope>NUCLEOTIDE SEQUENCE [LARGE SCALE GENOMIC DNA]</scope>
    <source>
        <strain evidence="1 2">NK6</strain>
    </source>
</reference>
<dbReference type="GeneID" id="46488110"/>
<dbReference type="EMBL" id="AP014685">
    <property type="protein sequence ID" value="BAR56770.1"/>
    <property type="molecule type" value="Genomic_DNA"/>
</dbReference>
<dbReference type="RefSeq" id="WP_011083660.1">
    <property type="nucleotide sequence ID" value="NZ_AJQI01000024.1"/>
</dbReference>
<dbReference type="OMA" id="MPLNYVS"/>
<gene>
    <name evidence="1" type="ORF">NK6_3594</name>
</gene>
<dbReference type="Proteomes" id="UP000063308">
    <property type="component" value="Chromosome"/>
</dbReference>
<organism evidence="1 2">
    <name type="scientific">Bradyrhizobium diazoefficiens</name>
    <dbReference type="NCBI Taxonomy" id="1355477"/>
    <lineage>
        <taxon>Bacteria</taxon>
        <taxon>Pseudomonadati</taxon>
        <taxon>Pseudomonadota</taxon>
        <taxon>Alphaproteobacteria</taxon>
        <taxon>Hyphomicrobiales</taxon>
        <taxon>Nitrobacteraceae</taxon>
        <taxon>Bradyrhizobium</taxon>
    </lineage>
</organism>
<accession>A0A0E3VU45</accession>
<name>A0A0E3VU45_9BRAD</name>
<evidence type="ECO:0000313" key="2">
    <source>
        <dbReference type="Proteomes" id="UP000063308"/>
    </source>
</evidence>
<evidence type="ECO:0000313" key="1">
    <source>
        <dbReference type="EMBL" id="BAR56770.1"/>
    </source>
</evidence>
<proteinExistence type="predicted"/>
<evidence type="ECO:0008006" key="3">
    <source>
        <dbReference type="Google" id="ProtNLM"/>
    </source>
</evidence>
<protein>
    <recommendedName>
        <fullName evidence="3">Bll0838 protein</fullName>
    </recommendedName>
</protein>
<sequence>MKQAMLVAGVVATLFSAPVQAEPFGTVPPRRPFVATLSNNTPLAFGMDAEQSARALGQPLQYVRGRPGNEIYLALRNIGGSGLIPYRHRLFLQFRHGRLAGWKEDYGENWMWE</sequence>
<dbReference type="AlphaFoldDB" id="A0A0E3VU45"/>